<dbReference type="AlphaFoldDB" id="A0A7W8E5A9"/>
<organism evidence="1 2">
    <name type="scientific">Granulicella aggregans</name>
    <dbReference type="NCBI Taxonomy" id="474949"/>
    <lineage>
        <taxon>Bacteria</taxon>
        <taxon>Pseudomonadati</taxon>
        <taxon>Acidobacteriota</taxon>
        <taxon>Terriglobia</taxon>
        <taxon>Terriglobales</taxon>
        <taxon>Acidobacteriaceae</taxon>
        <taxon>Granulicella</taxon>
    </lineage>
</organism>
<evidence type="ECO:0000313" key="1">
    <source>
        <dbReference type="EMBL" id="MBB5059898.1"/>
    </source>
</evidence>
<dbReference type="Proteomes" id="UP000540989">
    <property type="component" value="Unassembled WGS sequence"/>
</dbReference>
<dbReference type="EMBL" id="JACHIP010000007">
    <property type="protein sequence ID" value="MBB5059898.1"/>
    <property type="molecule type" value="Genomic_DNA"/>
</dbReference>
<comment type="caution">
    <text evidence="1">The sequence shown here is derived from an EMBL/GenBank/DDBJ whole genome shotgun (WGS) entry which is preliminary data.</text>
</comment>
<evidence type="ECO:0000313" key="2">
    <source>
        <dbReference type="Proteomes" id="UP000540989"/>
    </source>
</evidence>
<accession>A0A7W8E5A9</accession>
<proteinExistence type="predicted"/>
<sequence length="37" mass="4244">MIDREHKLPIKGQAEVLSISRGTAYCKPRQSLKETRC</sequence>
<protein>
    <submittedName>
        <fullName evidence="1">Uncharacterized protein</fullName>
    </submittedName>
</protein>
<gene>
    <name evidence="1" type="ORF">HDF16_004627</name>
</gene>
<keyword evidence="2" id="KW-1185">Reference proteome</keyword>
<reference evidence="1 2" key="1">
    <citation type="submission" date="2020-08" db="EMBL/GenBank/DDBJ databases">
        <title>Genomic Encyclopedia of Type Strains, Phase IV (KMG-V): Genome sequencing to study the core and pangenomes of soil and plant-associated prokaryotes.</title>
        <authorList>
            <person name="Whitman W."/>
        </authorList>
    </citation>
    <scope>NUCLEOTIDE SEQUENCE [LARGE SCALE GENOMIC DNA]</scope>
    <source>
        <strain evidence="1 2">M8UP14</strain>
    </source>
</reference>
<name>A0A7W8E5A9_9BACT</name>